<dbReference type="AlphaFoldDB" id="A0A094IXB8"/>
<dbReference type="Pfam" id="PF25023">
    <property type="entry name" value="TEN_YD-shell"/>
    <property type="match status" value="1"/>
</dbReference>
<keyword evidence="1" id="KW-0677">Repeat</keyword>
<name>A0A094IXB8_9BACL</name>
<evidence type="ECO:0000256" key="1">
    <source>
        <dbReference type="ARBA" id="ARBA00022737"/>
    </source>
</evidence>
<dbReference type="EMBL" id="JPZO01000078">
    <property type="protein sequence ID" value="KFZ32320.1"/>
    <property type="molecule type" value="Genomic_DNA"/>
</dbReference>
<dbReference type="NCBIfam" id="TIGR01643">
    <property type="entry name" value="YD_repeat_2x"/>
    <property type="match status" value="1"/>
</dbReference>
<organism evidence="3">
    <name type="scientific">Anoxybacillus flavithermus</name>
    <dbReference type="NCBI Taxonomy" id="33934"/>
    <lineage>
        <taxon>Bacteria</taxon>
        <taxon>Bacillati</taxon>
        <taxon>Bacillota</taxon>
        <taxon>Bacilli</taxon>
        <taxon>Bacillales</taxon>
        <taxon>Anoxybacillaceae</taxon>
        <taxon>Anoxybacillus</taxon>
    </lineage>
</organism>
<dbReference type="InterPro" id="IPR056823">
    <property type="entry name" value="TEN-like_YD-shell"/>
</dbReference>
<protein>
    <recommendedName>
        <fullName evidence="2">Teneurin-like YD-shell domain-containing protein</fullName>
    </recommendedName>
</protein>
<dbReference type="PANTHER" id="PTHR32305:SF15">
    <property type="entry name" value="PROTEIN RHSA-RELATED"/>
    <property type="match status" value="1"/>
</dbReference>
<dbReference type="InterPro" id="IPR022385">
    <property type="entry name" value="Rhs_assc_core"/>
</dbReference>
<reference evidence="3" key="1">
    <citation type="submission" date="2014-08" db="EMBL/GenBank/DDBJ databases">
        <title>Fullgenome sequencing of Anoxybacillus sp.25 isolate from Garga hot-spring Russia.</title>
        <authorList>
            <person name="Rozanov A.S."/>
            <person name="Kotenko A.V."/>
            <person name="Malup T.K."/>
            <person name="Peltek S.E."/>
        </authorList>
    </citation>
    <scope>NUCLEOTIDE SEQUENCE [LARGE SCALE GENOMIC DNA]</scope>
    <source>
        <strain evidence="3">25</strain>
    </source>
</reference>
<evidence type="ECO:0000259" key="2">
    <source>
        <dbReference type="Pfam" id="PF25023"/>
    </source>
</evidence>
<gene>
    <name evidence="3" type="ORF">JS44_11580</name>
</gene>
<evidence type="ECO:0000313" key="3">
    <source>
        <dbReference type="EMBL" id="KFZ32320.1"/>
    </source>
</evidence>
<accession>A0A094IXB8</accession>
<dbReference type="PANTHER" id="PTHR32305">
    <property type="match status" value="1"/>
</dbReference>
<comment type="caution">
    <text evidence="3">The sequence shown here is derived from an EMBL/GenBank/DDBJ whole genome shotgun (WGS) entry which is preliminary data.</text>
</comment>
<dbReference type="NCBIfam" id="TIGR03696">
    <property type="entry name" value="Rhs_assc_core"/>
    <property type="match status" value="1"/>
</dbReference>
<dbReference type="Gene3D" id="2.180.10.10">
    <property type="entry name" value="RHS repeat-associated core"/>
    <property type="match status" value="1"/>
</dbReference>
<dbReference type="InterPro" id="IPR050708">
    <property type="entry name" value="T6SS_VgrG/RHS"/>
</dbReference>
<sequence length="293" mass="33462">MKYTYDSNGNIVKVENLTTGKLKSEYTYMTGNRIKQRKDYNDQTGALIRTTDYTFHPNGMLAKAITVEGTKKTVIDYGYNSDDQLISIRTTVDGNVVKNIIYEYDQDGNRLSKTVGHTHYHYHRDTNGEIFTITKQIDGGQDTTASFYKDSDGNLLSFRYKDAVYYYQFNVRGDVIALTDAAGNIVASYDYDEWGNVISITGNLEVAEANPYRYVGKYGVWYDPDSGMYVMGWRDYDPKTGRFIIPDEYEGEETEPTSLNRYLYADGDPINNIDPRMATCRNGYSAAGRRRKN</sequence>
<feature type="domain" description="Teneurin-like YD-shell" evidence="2">
    <location>
        <begin position="2"/>
        <end position="270"/>
    </location>
</feature>
<proteinExistence type="predicted"/>
<dbReference type="InterPro" id="IPR006530">
    <property type="entry name" value="YD"/>
</dbReference>